<dbReference type="RefSeq" id="WP_004056685.1">
    <property type="nucleotide sequence ID" value="NC_017941.2"/>
</dbReference>
<keyword evidence="1" id="KW-1133">Transmembrane helix</keyword>
<dbReference type="AlphaFoldDB" id="M0J7Q7"/>
<dbReference type="Proteomes" id="UP000027075">
    <property type="component" value="Chromosome"/>
</dbReference>
<gene>
    <name evidence="3" type="ORF">BM92_00525</name>
    <name evidence="4" type="ORF">C439_01897</name>
    <name evidence="5" type="ORF">E6P09_11605</name>
</gene>
<evidence type="ECO:0000259" key="2">
    <source>
        <dbReference type="Pfam" id="PF26514"/>
    </source>
</evidence>
<accession>M0J7Q7</accession>
<dbReference type="OrthoDB" id="293202at2157"/>
<dbReference type="EMBL" id="CP039139">
    <property type="protein sequence ID" value="QCQ75884.1"/>
    <property type="molecule type" value="Genomic_DNA"/>
</dbReference>
<dbReference type="Proteomes" id="UP000011603">
    <property type="component" value="Unassembled WGS sequence"/>
</dbReference>
<evidence type="ECO:0000313" key="8">
    <source>
        <dbReference type="Proteomes" id="UP000299011"/>
    </source>
</evidence>
<dbReference type="EMBL" id="CP007551">
    <property type="protein sequence ID" value="AHZ21227.1"/>
    <property type="molecule type" value="Genomic_DNA"/>
</dbReference>
<reference evidence="4 6" key="1">
    <citation type="journal article" date="2014" name="PLoS Genet.">
        <title>Phylogenetically driven sequencing of extremely halophilic archaea reveals strategies for static and dynamic osmo-response.</title>
        <authorList>
            <person name="Becker E.A."/>
            <person name="Seitzer P.M."/>
            <person name="Tritt A."/>
            <person name="Larsen D."/>
            <person name="Krusor M."/>
            <person name="Yao A.I."/>
            <person name="Wu D."/>
            <person name="Madern D."/>
            <person name="Eisen J.A."/>
            <person name="Darling A.E."/>
            <person name="Facciotti M.T."/>
        </authorList>
    </citation>
    <scope>NUCLEOTIDE SEQUENCE [LARGE SCALE GENOMIC DNA]</scope>
    <source>
        <strain evidence="4">ATCC 33500</strain>
        <strain evidence="6">ATCC 33500 / DSM 1411 / JCM 8866 / NBRC 14739 / NCIMB 2177 / R-4</strain>
    </source>
</reference>
<evidence type="ECO:0000313" key="5">
    <source>
        <dbReference type="EMBL" id="QCQ75884.1"/>
    </source>
</evidence>
<dbReference type="GeneID" id="40157072"/>
<reference evidence="5 8" key="3">
    <citation type="submission" date="2019-04" db="EMBL/GenBank/DDBJ databases">
        <title>Methylomes of two halophilic Archaea, Haloarcula marismortui and Haloferax mediterranei.</title>
        <authorList>
            <person name="DasSarma S."/>
            <person name="DasSarma P."/>
            <person name="DasSarma S."/>
            <person name="Fomenkov A."/>
            <person name="Vincze T."/>
            <person name="Anton B.P."/>
            <person name="Roberts R.J."/>
        </authorList>
    </citation>
    <scope>NUCLEOTIDE SEQUENCE [LARGE SCALE GENOMIC DNA]</scope>
    <source>
        <strain evidence="5">ATCC 33500</strain>
        <strain evidence="8">ATCC 33500 / DSM 1411 / JCM 8866 / NBRC 14739 / NCIMB 2177 / R-4</strain>
    </source>
</reference>
<feature type="domain" description="DUF8173" evidence="2">
    <location>
        <begin position="1"/>
        <end position="184"/>
    </location>
</feature>
<keyword evidence="1" id="KW-0472">Membrane</keyword>
<evidence type="ECO:0000313" key="3">
    <source>
        <dbReference type="EMBL" id="AHZ21227.1"/>
    </source>
</evidence>
<feature type="transmembrane region" description="Helical" evidence="1">
    <location>
        <begin position="80"/>
        <end position="105"/>
    </location>
</feature>
<dbReference type="Proteomes" id="UP000299011">
    <property type="component" value="Chromosome"/>
</dbReference>
<evidence type="ECO:0000313" key="4">
    <source>
        <dbReference type="EMBL" id="EMA04388.1"/>
    </source>
</evidence>
<evidence type="ECO:0000313" key="6">
    <source>
        <dbReference type="Proteomes" id="UP000011603"/>
    </source>
</evidence>
<organism evidence="4 6">
    <name type="scientific">Haloferax mediterranei (strain ATCC 33500 / DSM 1411 / JCM 8866 / NBRC 14739 / NCIMB 2177 / R-4)</name>
    <name type="common">Halobacterium mediterranei</name>
    <dbReference type="NCBI Taxonomy" id="523841"/>
    <lineage>
        <taxon>Archaea</taxon>
        <taxon>Methanobacteriati</taxon>
        <taxon>Methanobacteriota</taxon>
        <taxon>Stenosarchaea group</taxon>
        <taxon>Halobacteria</taxon>
        <taxon>Halobacteriales</taxon>
        <taxon>Haloferacaceae</taxon>
        <taxon>Haloferax</taxon>
    </lineage>
</organism>
<protein>
    <recommendedName>
        <fullName evidence="2">DUF8173 domain-containing protein</fullName>
    </recommendedName>
</protein>
<feature type="transmembrane region" description="Helical" evidence="1">
    <location>
        <begin position="145"/>
        <end position="178"/>
    </location>
</feature>
<name>M0J7Q7_HALMT</name>
<feature type="transmembrane region" description="Helical" evidence="1">
    <location>
        <begin position="42"/>
        <end position="59"/>
    </location>
</feature>
<feature type="transmembrane region" description="Helical" evidence="1">
    <location>
        <begin position="111"/>
        <end position="133"/>
    </location>
</feature>
<evidence type="ECO:0000313" key="7">
    <source>
        <dbReference type="Proteomes" id="UP000027075"/>
    </source>
</evidence>
<proteinExistence type="predicted"/>
<keyword evidence="6" id="KW-1185">Reference proteome</keyword>
<dbReference type="InterPro" id="IPR058486">
    <property type="entry name" value="DUF8173"/>
</dbReference>
<sequence length="188" mass="18850">MVPPRKSLPTLLSLLGVLALAGTAAAQNFGSTPEISPMARAGVNFAINLVVGGILVAAAPEYTRGSIAEVRSAPGRSIAWGFGILVAVVIGIIASSLIPLLGILLVLLESLAFVILIVVGSAVATVLFGSIVVTPVTGRSPSLGVALVVGAVGTAFLSIIPVFGALVLFIVNLLGLGVVSRNAYLSLS</sequence>
<evidence type="ECO:0000256" key="1">
    <source>
        <dbReference type="SAM" id="Phobius"/>
    </source>
</evidence>
<keyword evidence="1" id="KW-0812">Transmembrane</keyword>
<dbReference type="PATRIC" id="fig|523841.21.peg.383"/>
<dbReference type="Pfam" id="PF26514">
    <property type="entry name" value="DUF8173"/>
    <property type="match status" value="1"/>
</dbReference>
<dbReference type="EMBL" id="AOLO01000002">
    <property type="protein sequence ID" value="EMA04388.1"/>
    <property type="molecule type" value="Genomic_DNA"/>
</dbReference>
<reference evidence="3 7" key="2">
    <citation type="submission" date="2014-04" db="EMBL/GenBank/DDBJ databases">
        <title>Transcriptional profiles of Haloferax mediterranei on the basis of nitrogen availability.</title>
        <authorList>
            <person name="Bautista V."/>
        </authorList>
    </citation>
    <scope>NUCLEOTIDE SEQUENCE [LARGE SCALE GENOMIC DNA]</scope>
    <source>
        <strain evidence="3">ATCC 33500</strain>
        <strain evidence="7">ATCC 33500 / DSM 1411 / JCM 8866 / NBRC 14739 / NCIMB 2177 / R-4</strain>
    </source>
</reference>